<keyword evidence="15" id="KW-1185">Reference proteome</keyword>
<comment type="similarity">
    <text evidence="2 10">Belongs to the beta sliding clamp family.</text>
</comment>
<dbReference type="GO" id="GO:0009360">
    <property type="term" value="C:DNA polymerase III complex"/>
    <property type="evidence" value="ECO:0007669"/>
    <property type="project" value="InterPro"/>
</dbReference>
<dbReference type="GO" id="GO:0005737">
    <property type="term" value="C:cytoplasm"/>
    <property type="evidence" value="ECO:0007669"/>
    <property type="project" value="UniProtKB-SubCell"/>
</dbReference>
<dbReference type="OrthoDB" id="8421503at2"/>
<dbReference type="InterPro" id="IPR046938">
    <property type="entry name" value="DNA_clamp_sf"/>
</dbReference>
<feature type="domain" description="DNA polymerase III beta sliding clamp central" evidence="12">
    <location>
        <begin position="131"/>
        <end position="249"/>
    </location>
</feature>
<dbReference type="SMART" id="SM00480">
    <property type="entry name" value="POL3Bc"/>
    <property type="match status" value="1"/>
</dbReference>
<dbReference type="InterPro" id="IPR022637">
    <property type="entry name" value="DNA_polIII_beta_cen"/>
</dbReference>
<keyword evidence="4 10" id="KW-0963">Cytoplasm</keyword>
<evidence type="ECO:0000256" key="8">
    <source>
        <dbReference type="ARBA" id="ARBA00022932"/>
    </source>
</evidence>
<dbReference type="Proteomes" id="UP000278222">
    <property type="component" value="Unassembled WGS sequence"/>
</dbReference>
<dbReference type="EMBL" id="RJKX01000017">
    <property type="protein sequence ID" value="ROP83255.1"/>
    <property type="molecule type" value="Genomic_DNA"/>
</dbReference>
<keyword evidence="8 10" id="KW-0239">DNA-directed DNA polymerase</keyword>
<dbReference type="GO" id="GO:0006271">
    <property type="term" value="P:DNA strand elongation involved in DNA replication"/>
    <property type="evidence" value="ECO:0007669"/>
    <property type="project" value="TreeGrafter"/>
</dbReference>
<dbReference type="SUPFAM" id="SSF55979">
    <property type="entry name" value="DNA clamp"/>
    <property type="match status" value="3"/>
</dbReference>
<dbReference type="NCBIfam" id="TIGR00663">
    <property type="entry name" value="dnan"/>
    <property type="match status" value="1"/>
</dbReference>
<evidence type="ECO:0000256" key="6">
    <source>
        <dbReference type="ARBA" id="ARBA00022695"/>
    </source>
</evidence>
<evidence type="ECO:0000256" key="7">
    <source>
        <dbReference type="ARBA" id="ARBA00022705"/>
    </source>
</evidence>
<dbReference type="CDD" id="cd00140">
    <property type="entry name" value="beta_clamp"/>
    <property type="match status" value="1"/>
</dbReference>
<evidence type="ECO:0000256" key="4">
    <source>
        <dbReference type="ARBA" id="ARBA00022490"/>
    </source>
</evidence>
<dbReference type="PANTHER" id="PTHR30478">
    <property type="entry name" value="DNA POLYMERASE III SUBUNIT BETA"/>
    <property type="match status" value="1"/>
</dbReference>
<dbReference type="Gene3D" id="3.70.10.10">
    <property type="match status" value="1"/>
</dbReference>
<dbReference type="PIRSF" id="PIRSF000804">
    <property type="entry name" value="DNA_pol_III_b"/>
    <property type="match status" value="1"/>
</dbReference>
<evidence type="ECO:0000313" key="15">
    <source>
        <dbReference type="Proteomes" id="UP000278222"/>
    </source>
</evidence>
<dbReference type="Pfam" id="PF02768">
    <property type="entry name" value="DNA_pol3_beta_3"/>
    <property type="match status" value="1"/>
</dbReference>
<evidence type="ECO:0000256" key="10">
    <source>
        <dbReference type="PIRNR" id="PIRNR000804"/>
    </source>
</evidence>
<evidence type="ECO:0000256" key="3">
    <source>
        <dbReference type="ARBA" id="ARBA00021035"/>
    </source>
</evidence>
<comment type="subunit">
    <text evidence="10">Forms a ring-shaped head-to-tail homodimer around DNA.</text>
</comment>
<dbReference type="RefSeq" id="WP_123694337.1">
    <property type="nucleotide sequence ID" value="NZ_AP019700.1"/>
</dbReference>
<evidence type="ECO:0000313" key="14">
    <source>
        <dbReference type="EMBL" id="ROP83255.1"/>
    </source>
</evidence>
<keyword evidence="5 10" id="KW-0808">Transferase</keyword>
<protein>
    <recommendedName>
        <fullName evidence="3 10">Beta sliding clamp</fullName>
    </recommendedName>
</protein>
<evidence type="ECO:0000256" key="2">
    <source>
        <dbReference type="ARBA" id="ARBA00010752"/>
    </source>
</evidence>
<sequence>MKLTIERAALLRALAHVQSVVERRNTIPILSNLLMRAENGEISLAATDMDIEIVETVPAEVLRAGTTTVPAHTLYDIVRKLRDGSQVQLETDGLKGTLTLRSSRSTFTLATLPAEDFPALSGGELPHRFSVAADALRRLVDRSRFAISTEETRYYLNGIYLHAAQSSDLPVLRAVATDGHRLARVEMPLPEGAQGMPGVIVPRKTVNELRKLIEEVGAPVGIGVSEAKIRFSFEGATLTSKLIDGSFPEYERVIPQQNDKVMDVPRQPFFEAVDRVSTITSDKARAVKLHIAPKGLVLSATSADTGTAQEEVEVTYSAAPIEIGFNARYLLDILQQIEGDDARFAMADAGSPTLVQDSQDASALYVLMPMRV</sequence>
<dbReference type="Pfam" id="PF02767">
    <property type="entry name" value="DNA_pol3_beta_2"/>
    <property type="match status" value="1"/>
</dbReference>
<evidence type="ECO:0000256" key="9">
    <source>
        <dbReference type="ARBA" id="ARBA00023125"/>
    </source>
</evidence>
<keyword evidence="7 10" id="KW-0235">DNA replication</keyword>
<feature type="domain" description="DNA polymerase III beta sliding clamp C-terminal" evidence="13">
    <location>
        <begin position="252"/>
        <end position="371"/>
    </location>
</feature>
<dbReference type="AlphaFoldDB" id="A0A3N1L168"/>
<dbReference type="InterPro" id="IPR022635">
    <property type="entry name" value="DNA_polIII_beta_C"/>
</dbReference>
<dbReference type="InterPro" id="IPR001001">
    <property type="entry name" value="DNA_polIII_beta"/>
</dbReference>
<evidence type="ECO:0000259" key="11">
    <source>
        <dbReference type="Pfam" id="PF00712"/>
    </source>
</evidence>
<proteinExistence type="inferred from homology"/>
<feature type="domain" description="DNA polymerase III beta sliding clamp N-terminal" evidence="11">
    <location>
        <begin position="1"/>
        <end position="120"/>
    </location>
</feature>
<dbReference type="Pfam" id="PF00712">
    <property type="entry name" value="DNA_pol3_beta"/>
    <property type="match status" value="1"/>
</dbReference>
<dbReference type="Gene3D" id="3.10.150.10">
    <property type="entry name" value="DNA Polymerase III, subunit A, domain 2"/>
    <property type="match status" value="1"/>
</dbReference>
<keyword evidence="6 10" id="KW-0548">Nucleotidyltransferase</keyword>
<keyword evidence="9" id="KW-0238">DNA-binding</keyword>
<evidence type="ECO:0000256" key="1">
    <source>
        <dbReference type="ARBA" id="ARBA00004496"/>
    </source>
</evidence>
<evidence type="ECO:0000259" key="12">
    <source>
        <dbReference type="Pfam" id="PF02767"/>
    </source>
</evidence>
<comment type="caution">
    <text evidence="14">The sequence shown here is derived from an EMBL/GenBank/DDBJ whole genome shotgun (WGS) entry which is preliminary data.</text>
</comment>
<dbReference type="GO" id="GO:0003887">
    <property type="term" value="F:DNA-directed DNA polymerase activity"/>
    <property type="evidence" value="ECO:0007669"/>
    <property type="project" value="UniProtKB-UniRule"/>
</dbReference>
<dbReference type="InterPro" id="IPR022634">
    <property type="entry name" value="DNA_polIII_beta_N"/>
</dbReference>
<name>A0A3N1L168_9PROT</name>
<dbReference type="PANTHER" id="PTHR30478:SF0">
    <property type="entry name" value="BETA SLIDING CLAMP"/>
    <property type="match status" value="1"/>
</dbReference>
<dbReference type="GO" id="GO:0008408">
    <property type="term" value="F:3'-5' exonuclease activity"/>
    <property type="evidence" value="ECO:0007669"/>
    <property type="project" value="InterPro"/>
</dbReference>
<dbReference type="GO" id="GO:0003677">
    <property type="term" value="F:DNA binding"/>
    <property type="evidence" value="ECO:0007669"/>
    <property type="project" value="UniProtKB-UniRule"/>
</dbReference>
<comment type="function">
    <text evidence="10">Confers DNA tethering and processivity to DNA polymerases and other proteins. Acts as a clamp, forming a ring around DNA (a reaction catalyzed by the clamp-loading complex) which diffuses in an ATP-independent manner freely and bidirectionally along dsDNA. Initially characterized for its ability to contact the catalytic subunit of DNA polymerase III (Pol III), a complex, multichain enzyme responsible for most of the replicative synthesis in bacteria; Pol III exhibits 3'-5' exonuclease proofreading activity. The beta chain is required for initiation of replication as well as for processivity of DNA replication.</text>
</comment>
<comment type="subcellular location">
    <subcellularLocation>
        <location evidence="1 10">Cytoplasm</location>
    </subcellularLocation>
</comment>
<evidence type="ECO:0000259" key="13">
    <source>
        <dbReference type="Pfam" id="PF02768"/>
    </source>
</evidence>
<reference evidence="14 15" key="1">
    <citation type="submission" date="2018-11" db="EMBL/GenBank/DDBJ databases">
        <title>Genomic Encyclopedia of Type Strains, Phase IV (KMG-IV): sequencing the most valuable type-strain genomes for metagenomic binning, comparative biology and taxonomic classification.</title>
        <authorList>
            <person name="Goeker M."/>
        </authorList>
    </citation>
    <scope>NUCLEOTIDE SEQUENCE [LARGE SCALE GENOMIC DNA]</scope>
    <source>
        <strain evidence="14 15">DSM 5900</strain>
    </source>
</reference>
<organism evidence="14 15">
    <name type="scientific">Stella humosa</name>
    <dbReference type="NCBI Taxonomy" id="94"/>
    <lineage>
        <taxon>Bacteria</taxon>
        <taxon>Pseudomonadati</taxon>
        <taxon>Pseudomonadota</taxon>
        <taxon>Alphaproteobacteria</taxon>
        <taxon>Rhodospirillales</taxon>
        <taxon>Stellaceae</taxon>
        <taxon>Stella</taxon>
    </lineage>
</organism>
<gene>
    <name evidence="14" type="ORF">EDC65_4788</name>
</gene>
<evidence type="ECO:0000256" key="5">
    <source>
        <dbReference type="ARBA" id="ARBA00022679"/>
    </source>
</evidence>
<accession>A0A3N1L168</accession>